<evidence type="ECO:0000256" key="4">
    <source>
        <dbReference type="ARBA" id="ARBA00022692"/>
    </source>
</evidence>
<keyword evidence="5 9" id="KW-1133">Transmembrane helix</keyword>
<dbReference type="InterPro" id="IPR004713">
    <property type="entry name" value="CaH_exchang"/>
</dbReference>
<gene>
    <name evidence="11" type="ORF">CPB84DRAFT_1772466</name>
</gene>
<accession>A0A9P5TQL9</accession>
<comment type="subcellular location">
    <subcellularLocation>
        <location evidence="1">Endomembrane system</location>
        <topology evidence="1">Multi-pass membrane protein</topology>
    </subcellularLocation>
</comment>
<feature type="transmembrane region" description="Helical" evidence="9">
    <location>
        <begin position="472"/>
        <end position="491"/>
    </location>
</feature>
<dbReference type="GO" id="GO:0012505">
    <property type="term" value="C:endomembrane system"/>
    <property type="evidence" value="ECO:0007669"/>
    <property type="project" value="UniProtKB-SubCell"/>
</dbReference>
<keyword evidence="4 9" id="KW-0812">Transmembrane</keyword>
<feature type="domain" description="Sodium/calcium exchanger membrane region" evidence="10">
    <location>
        <begin position="440"/>
        <end position="580"/>
    </location>
</feature>
<feature type="transmembrane region" description="Helical" evidence="9">
    <location>
        <begin position="264"/>
        <end position="282"/>
    </location>
</feature>
<feature type="transmembrane region" description="Helical" evidence="9">
    <location>
        <begin position="189"/>
        <end position="212"/>
    </location>
</feature>
<feature type="transmembrane region" description="Helical" evidence="9">
    <location>
        <begin position="434"/>
        <end position="460"/>
    </location>
</feature>
<feature type="compositionally biased region" description="Low complexity" evidence="8">
    <location>
        <begin position="347"/>
        <end position="365"/>
    </location>
</feature>
<evidence type="ECO:0000256" key="6">
    <source>
        <dbReference type="ARBA" id="ARBA00023065"/>
    </source>
</evidence>
<evidence type="ECO:0000256" key="8">
    <source>
        <dbReference type="SAM" id="MobiDB-lite"/>
    </source>
</evidence>
<dbReference type="Gene3D" id="1.20.1420.30">
    <property type="entry name" value="NCX, central ion-binding region"/>
    <property type="match status" value="2"/>
</dbReference>
<feature type="transmembrane region" description="Helical" evidence="9">
    <location>
        <begin position="539"/>
        <end position="556"/>
    </location>
</feature>
<evidence type="ECO:0000256" key="2">
    <source>
        <dbReference type="ARBA" id="ARBA00008170"/>
    </source>
</evidence>
<keyword evidence="12" id="KW-1185">Reference proteome</keyword>
<keyword evidence="3" id="KW-0813">Transport</keyword>
<keyword evidence="7 9" id="KW-0472">Membrane</keyword>
<keyword evidence="6" id="KW-0406">Ion transport</keyword>
<dbReference type="EMBL" id="JADNYJ010000024">
    <property type="protein sequence ID" value="KAF8905112.1"/>
    <property type="molecule type" value="Genomic_DNA"/>
</dbReference>
<feature type="transmembrane region" description="Helical" evidence="9">
    <location>
        <begin position="121"/>
        <end position="138"/>
    </location>
</feature>
<dbReference type="PANTHER" id="PTHR31503:SF20">
    <property type="entry name" value="CA(2+)_H(+) EXCHANGER, PUTATIVE (EUROFUNG)-RELATED"/>
    <property type="match status" value="1"/>
</dbReference>
<feature type="transmembrane region" description="Helical" evidence="9">
    <location>
        <begin position="96"/>
        <end position="115"/>
    </location>
</feature>
<evidence type="ECO:0000256" key="3">
    <source>
        <dbReference type="ARBA" id="ARBA00022448"/>
    </source>
</evidence>
<comment type="caution">
    <text evidence="11">The sequence shown here is derived from an EMBL/GenBank/DDBJ whole genome shotgun (WGS) entry which is preliminary data.</text>
</comment>
<dbReference type="OrthoDB" id="1699231at2759"/>
<feature type="transmembrane region" description="Helical" evidence="9">
    <location>
        <begin position="503"/>
        <end position="527"/>
    </location>
</feature>
<evidence type="ECO:0000256" key="9">
    <source>
        <dbReference type="SAM" id="Phobius"/>
    </source>
</evidence>
<feature type="region of interest" description="Disordered" evidence="8">
    <location>
        <begin position="314"/>
        <end position="379"/>
    </location>
</feature>
<evidence type="ECO:0000313" key="12">
    <source>
        <dbReference type="Proteomes" id="UP000724874"/>
    </source>
</evidence>
<evidence type="ECO:0000259" key="10">
    <source>
        <dbReference type="Pfam" id="PF01699"/>
    </source>
</evidence>
<dbReference type="PANTHER" id="PTHR31503">
    <property type="entry name" value="VACUOLAR CALCIUM ION TRANSPORTER"/>
    <property type="match status" value="1"/>
</dbReference>
<feature type="compositionally biased region" description="Polar residues" evidence="8">
    <location>
        <begin position="322"/>
        <end position="341"/>
    </location>
</feature>
<dbReference type="GO" id="GO:0015369">
    <property type="term" value="F:calcium:proton antiporter activity"/>
    <property type="evidence" value="ECO:0007669"/>
    <property type="project" value="TreeGrafter"/>
</dbReference>
<sequence>MIVGQHSLPPARRTLDVERSNLPAPVRMCSDSKLSECSVDSGSNLVGQGDFAEGSSSGQGDLPYFHPAGDRDATSSLVSKGRLRFKWSTALRGWDVALKSWLNLCLILIPISWAMTLGIKNYHGLTFTFCILALVPLVRLHDLSTRDLAIRIGGSKTGLLNGSMSNFVEVVVAISALRKCELRVVQSTLIGSMLCKLLLVLGLCFFAGGIRFSEQGFDPTATQINSSLLSLSIGAILLPAAYHFTLAAETDASFEEQTENILHMSHGVSIILLFIYLAYMLFQLWSHTYLYNDQHNKKSNRLSTVLKEQRAIRKNCPYTPHRSPQNSAVDLSRLSTESSSLDPPRRPFVSSPLSSSSDVTLSSRPGSTSEKDAYSSPGMTTVRLVAPEMGGVPMSRNSTASTVNSIACSSTVSVESSVASVEEQLPPPPKQPQLSWFLTILLLIVVTGAVAVTVDWLVAAMDEISMTISKEWVGLILLPAISSVAEIITAVKVSVKDEVSLSISVAVGSTIQTALLVIPFTVILAWITHKPLSLLMDPFQSMVLYIAVNTMGYVVADGKSNWLEGVILICLYIIIAVSFWFYPASTVELAVCEVTR</sequence>
<comment type="similarity">
    <text evidence="2">Belongs to the Ca(2+):cation antiporter (CaCA) (TC 2.A.19) family.</text>
</comment>
<evidence type="ECO:0000313" key="11">
    <source>
        <dbReference type="EMBL" id="KAF8905112.1"/>
    </source>
</evidence>
<dbReference type="AlphaFoldDB" id="A0A9P5TQL9"/>
<reference evidence="11" key="1">
    <citation type="submission" date="2020-11" db="EMBL/GenBank/DDBJ databases">
        <authorList>
            <consortium name="DOE Joint Genome Institute"/>
            <person name="Ahrendt S."/>
            <person name="Riley R."/>
            <person name="Andreopoulos W."/>
            <person name="LaButti K."/>
            <person name="Pangilinan J."/>
            <person name="Ruiz-duenas F.J."/>
            <person name="Barrasa J.M."/>
            <person name="Sanchez-Garcia M."/>
            <person name="Camarero S."/>
            <person name="Miyauchi S."/>
            <person name="Serrano A."/>
            <person name="Linde D."/>
            <person name="Babiker R."/>
            <person name="Drula E."/>
            <person name="Ayuso-Fernandez I."/>
            <person name="Pacheco R."/>
            <person name="Padilla G."/>
            <person name="Ferreira P."/>
            <person name="Barriuso J."/>
            <person name="Kellner H."/>
            <person name="Castanera R."/>
            <person name="Alfaro M."/>
            <person name="Ramirez L."/>
            <person name="Pisabarro A.G."/>
            <person name="Kuo A."/>
            <person name="Tritt A."/>
            <person name="Lipzen A."/>
            <person name="He G."/>
            <person name="Yan M."/>
            <person name="Ng V."/>
            <person name="Cullen D."/>
            <person name="Martin F."/>
            <person name="Rosso M.-N."/>
            <person name="Henrissat B."/>
            <person name="Hibbett D."/>
            <person name="Martinez A.T."/>
            <person name="Grigoriev I.V."/>
        </authorList>
    </citation>
    <scope>NUCLEOTIDE SEQUENCE</scope>
    <source>
        <strain evidence="11">AH 44721</strain>
    </source>
</reference>
<feature type="transmembrane region" description="Helical" evidence="9">
    <location>
        <begin position="563"/>
        <end position="582"/>
    </location>
</feature>
<dbReference type="Proteomes" id="UP000724874">
    <property type="component" value="Unassembled WGS sequence"/>
</dbReference>
<name>A0A9P5TQL9_GYMJU</name>
<dbReference type="GO" id="GO:0006874">
    <property type="term" value="P:intracellular calcium ion homeostasis"/>
    <property type="evidence" value="ECO:0007669"/>
    <property type="project" value="TreeGrafter"/>
</dbReference>
<dbReference type="Pfam" id="PF01699">
    <property type="entry name" value="Na_Ca_ex"/>
    <property type="match status" value="2"/>
</dbReference>
<evidence type="ECO:0000256" key="5">
    <source>
        <dbReference type="ARBA" id="ARBA00022989"/>
    </source>
</evidence>
<dbReference type="InterPro" id="IPR044880">
    <property type="entry name" value="NCX_ion-bd_dom_sf"/>
</dbReference>
<evidence type="ECO:0000256" key="7">
    <source>
        <dbReference type="ARBA" id="ARBA00023136"/>
    </source>
</evidence>
<feature type="domain" description="Sodium/calcium exchanger membrane region" evidence="10">
    <location>
        <begin position="126"/>
        <end position="285"/>
    </location>
</feature>
<dbReference type="InterPro" id="IPR004837">
    <property type="entry name" value="NaCa_Exmemb"/>
</dbReference>
<organism evidence="11 12">
    <name type="scientific">Gymnopilus junonius</name>
    <name type="common">Spectacular rustgill mushroom</name>
    <name type="synonym">Gymnopilus spectabilis subsp. junonius</name>
    <dbReference type="NCBI Taxonomy" id="109634"/>
    <lineage>
        <taxon>Eukaryota</taxon>
        <taxon>Fungi</taxon>
        <taxon>Dikarya</taxon>
        <taxon>Basidiomycota</taxon>
        <taxon>Agaricomycotina</taxon>
        <taxon>Agaricomycetes</taxon>
        <taxon>Agaricomycetidae</taxon>
        <taxon>Agaricales</taxon>
        <taxon>Agaricineae</taxon>
        <taxon>Hymenogastraceae</taxon>
        <taxon>Gymnopilus</taxon>
    </lineage>
</organism>
<evidence type="ECO:0000256" key="1">
    <source>
        <dbReference type="ARBA" id="ARBA00004127"/>
    </source>
</evidence>
<dbReference type="GO" id="GO:0000329">
    <property type="term" value="C:fungal-type vacuole membrane"/>
    <property type="evidence" value="ECO:0007669"/>
    <property type="project" value="TreeGrafter"/>
</dbReference>
<protein>
    <submittedName>
        <fullName evidence="11">Sodium/calcium exchanger protein-domain-containing protein</fullName>
    </submittedName>
</protein>
<proteinExistence type="inferred from homology"/>